<organism evidence="2 3">
    <name type="scientific">Strongylus vulgaris</name>
    <name type="common">Blood worm</name>
    <dbReference type="NCBI Taxonomy" id="40348"/>
    <lineage>
        <taxon>Eukaryota</taxon>
        <taxon>Metazoa</taxon>
        <taxon>Ecdysozoa</taxon>
        <taxon>Nematoda</taxon>
        <taxon>Chromadorea</taxon>
        <taxon>Rhabditida</taxon>
        <taxon>Rhabditina</taxon>
        <taxon>Rhabditomorpha</taxon>
        <taxon>Strongyloidea</taxon>
        <taxon>Strongylidae</taxon>
        <taxon>Strongylus</taxon>
    </lineage>
</organism>
<name>A0A3P7J1S1_STRVU</name>
<evidence type="ECO:0000256" key="1">
    <source>
        <dbReference type="SAM" id="MobiDB-lite"/>
    </source>
</evidence>
<reference evidence="2 3" key="1">
    <citation type="submission" date="2018-11" db="EMBL/GenBank/DDBJ databases">
        <authorList>
            <consortium name="Pathogen Informatics"/>
        </authorList>
    </citation>
    <scope>NUCLEOTIDE SEQUENCE [LARGE SCALE GENOMIC DNA]</scope>
</reference>
<accession>A0A3P7J1S1</accession>
<gene>
    <name evidence="2" type="ORF">SVUK_LOCUS9311</name>
</gene>
<protein>
    <submittedName>
        <fullName evidence="2">Uncharacterized protein</fullName>
    </submittedName>
</protein>
<feature type="region of interest" description="Disordered" evidence="1">
    <location>
        <begin position="70"/>
        <end position="91"/>
    </location>
</feature>
<proteinExistence type="predicted"/>
<feature type="compositionally biased region" description="Polar residues" evidence="1">
    <location>
        <begin position="80"/>
        <end position="90"/>
    </location>
</feature>
<dbReference type="AlphaFoldDB" id="A0A3P7J1S1"/>
<feature type="region of interest" description="Disordered" evidence="1">
    <location>
        <begin position="1"/>
        <end position="37"/>
    </location>
</feature>
<evidence type="ECO:0000313" key="3">
    <source>
        <dbReference type="Proteomes" id="UP000270094"/>
    </source>
</evidence>
<dbReference type="EMBL" id="UYYB01094439">
    <property type="protein sequence ID" value="VDM74313.1"/>
    <property type="molecule type" value="Genomic_DNA"/>
</dbReference>
<evidence type="ECO:0000313" key="2">
    <source>
        <dbReference type="EMBL" id="VDM74313.1"/>
    </source>
</evidence>
<dbReference type="Proteomes" id="UP000270094">
    <property type="component" value="Unassembled WGS sequence"/>
</dbReference>
<keyword evidence="3" id="KW-1185">Reference proteome</keyword>
<sequence length="147" mass="16879">MRSSKHYAGEGPPKERLTPAMPSFGSRRETSADTFGRQRTCAPVRRLDLKCSALVLRRTEYPLSVRERELDAGVTRPPGRSTTIQMSPSSCGPLKVQRRLRDFCTRLLWRIIQEDADVVLQHVEFIRIYSGPEIYGPDRPIIDQYNF</sequence>